<dbReference type="RefSeq" id="WP_184295175.1">
    <property type="nucleotide sequence ID" value="NZ_JACHLP010000001.1"/>
</dbReference>
<dbReference type="AlphaFoldDB" id="A0A840L6A2"/>
<dbReference type="Gene3D" id="3.40.50.2000">
    <property type="entry name" value="Glycogen Phosphorylase B"/>
    <property type="match status" value="2"/>
</dbReference>
<sequence>MTKNVESRQLGDGAGPGSEAPRVLHFVTGGFSGATQVAVDLCLASLRTGRIRPLLVLRRKRNTDAARVQALRDQGLQVWVLPGWSHLATLWALRRLCLALRPRVMMAHGFPEHLLGRWAALWAGVPVLTQVEHNSRERYSAWRLWQARRLAPCSAKLIGVSEGVRRRLLELGMPAAKTLAIPNGIDLRRFEAAQDRPFAGRLPQLVMSARFARQKDHLTLIRALHLLRQQGLAPKLKLGGAGKASYRRAAEDLVRRLDLQAQVEFLGHYGQMPQLLMDSQICVLATHYEGMPLALVEGMAAGCACVASDVVGVSEVLSQGETGLLVPEGDAQALADALARLLREPGLAERLGRAARARALAEHGMPLMIQRYEDLLLSL</sequence>
<gene>
    <name evidence="3" type="ORF">HNP55_000194</name>
</gene>
<dbReference type="EMBL" id="JACHLP010000001">
    <property type="protein sequence ID" value="MBB4841699.1"/>
    <property type="molecule type" value="Genomic_DNA"/>
</dbReference>
<reference evidence="3 4" key="1">
    <citation type="submission" date="2020-08" db="EMBL/GenBank/DDBJ databases">
        <title>Functional genomics of gut bacteria from endangered species of beetles.</title>
        <authorList>
            <person name="Carlos-Shanley C."/>
        </authorList>
    </citation>
    <scope>NUCLEOTIDE SEQUENCE [LARGE SCALE GENOMIC DNA]</scope>
    <source>
        <strain evidence="3 4">S00239</strain>
    </source>
</reference>
<dbReference type="GO" id="GO:0016757">
    <property type="term" value="F:glycosyltransferase activity"/>
    <property type="evidence" value="ECO:0007669"/>
    <property type="project" value="InterPro"/>
</dbReference>
<evidence type="ECO:0000313" key="3">
    <source>
        <dbReference type="EMBL" id="MBB4841699.1"/>
    </source>
</evidence>
<keyword evidence="3" id="KW-0808">Transferase</keyword>
<evidence type="ECO:0000259" key="1">
    <source>
        <dbReference type="Pfam" id="PF00534"/>
    </source>
</evidence>
<name>A0A840L6A2_9BURK</name>
<protein>
    <submittedName>
        <fullName evidence="3">Glycosyltransferase involved in cell wall biosynthesis</fullName>
    </submittedName>
</protein>
<dbReference type="Pfam" id="PF13579">
    <property type="entry name" value="Glyco_trans_4_4"/>
    <property type="match status" value="1"/>
</dbReference>
<organism evidence="3 4">
    <name type="scientific">Roseateles oligotrophus</name>
    <dbReference type="NCBI Taxonomy" id="1769250"/>
    <lineage>
        <taxon>Bacteria</taxon>
        <taxon>Pseudomonadati</taxon>
        <taxon>Pseudomonadota</taxon>
        <taxon>Betaproteobacteria</taxon>
        <taxon>Burkholderiales</taxon>
        <taxon>Sphaerotilaceae</taxon>
        <taxon>Roseateles</taxon>
    </lineage>
</organism>
<evidence type="ECO:0000313" key="4">
    <source>
        <dbReference type="Proteomes" id="UP000562027"/>
    </source>
</evidence>
<dbReference type="InterPro" id="IPR028098">
    <property type="entry name" value="Glyco_trans_4-like_N"/>
</dbReference>
<dbReference type="InterPro" id="IPR001296">
    <property type="entry name" value="Glyco_trans_1"/>
</dbReference>
<keyword evidence="4" id="KW-1185">Reference proteome</keyword>
<feature type="domain" description="Glycosyltransferase subfamily 4-like N-terminal" evidence="2">
    <location>
        <begin position="49"/>
        <end position="184"/>
    </location>
</feature>
<dbReference type="SUPFAM" id="SSF53756">
    <property type="entry name" value="UDP-Glycosyltransferase/glycogen phosphorylase"/>
    <property type="match status" value="1"/>
</dbReference>
<dbReference type="Proteomes" id="UP000562027">
    <property type="component" value="Unassembled WGS sequence"/>
</dbReference>
<dbReference type="PANTHER" id="PTHR12526">
    <property type="entry name" value="GLYCOSYLTRANSFERASE"/>
    <property type="match status" value="1"/>
</dbReference>
<proteinExistence type="predicted"/>
<comment type="caution">
    <text evidence="3">The sequence shown here is derived from an EMBL/GenBank/DDBJ whole genome shotgun (WGS) entry which is preliminary data.</text>
</comment>
<feature type="domain" description="Glycosyl transferase family 1" evidence="1">
    <location>
        <begin position="195"/>
        <end position="357"/>
    </location>
</feature>
<dbReference type="PANTHER" id="PTHR12526:SF630">
    <property type="entry name" value="GLYCOSYLTRANSFERASE"/>
    <property type="match status" value="1"/>
</dbReference>
<accession>A0A840L6A2</accession>
<evidence type="ECO:0000259" key="2">
    <source>
        <dbReference type="Pfam" id="PF13579"/>
    </source>
</evidence>
<dbReference type="Pfam" id="PF00534">
    <property type="entry name" value="Glycos_transf_1"/>
    <property type="match status" value="1"/>
</dbReference>